<dbReference type="InterPro" id="IPR029071">
    <property type="entry name" value="Ubiquitin-like_domsf"/>
</dbReference>
<evidence type="ECO:0000256" key="1">
    <source>
        <dbReference type="SAM" id="MobiDB-lite"/>
    </source>
</evidence>
<dbReference type="PANTHER" id="PTHR13169:SF0">
    <property type="entry name" value="UBIQUITIN-LIKE PROTEIN 3"/>
    <property type="match status" value="1"/>
</dbReference>
<feature type="region of interest" description="Disordered" evidence="1">
    <location>
        <begin position="192"/>
        <end position="220"/>
    </location>
</feature>
<keyword evidence="4" id="KW-1185">Reference proteome</keyword>
<feature type="region of interest" description="Disordered" evidence="1">
    <location>
        <begin position="18"/>
        <end position="47"/>
    </location>
</feature>
<comment type="caution">
    <text evidence="3">The sequence shown here is derived from an EMBL/GenBank/DDBJ whole genome shotgun (WGS) entry which is preliminary data.</text>
</comment>
<accession>A0A9P5MW01</accession>
<dbReference type="OrthoDB" id="1043111at2759"/>
<dbReference type="SUPFAM" id="SSF54236">
    <property type="entry name" value="Ubiquitin-like"/>
    <property type="match status" value="1"/>
</dbReference>
<organism evidence="3 4">
    <name type="scientific">Russula ochroleuca</name>
    <dbReference type="NCBI Taxonomy" id="152965"/>
    <lineage>
        <taxon>Eukaryota</taxon>
        <taxon>Fungi</taxon>
        <taxon>Dikarya</taxon>
        <taxon>Basidiomycota</taxon>
        <taxon>Agaricomycotina</taxon>
        <taxon>Agaricomycetes</taxon>
        <taxon>Russulales</taxon>
        <taxon>Russulaceae</taxon>
        <taxon>Russula</taxon>
    </lineage>
</organism>
<dbReference type="EMBL" id="WHVB01000008">
    <property type="protein sequence ID" value="KAF8480232.1"/>
    <property type="molecule type" value="Genomic_DNA"/>
</dbReference>
<dbReference type="Pfam" id="PF13881">
    <property type="entry name" value="Rad60-SLD_2"/>
    <property type="match status" value="1"/>
</dbReference>
<dbReference type="AlphaFoldDB" id="A0A9P5MW01"/>
<gene>
    <name evidence="3" type="ORF">DFH94DRAFT_631097</name>
</gene>
<dbReference type="Proteomes" id="UP000759537">
    <property type="component" value="Unassembled WGS sequence"/>
</dbReference>
<sequence>MHSRSSLPTIARSIPGEIAALPASTRTSFTRVDNTRPGSAAGDNSCRDEEVAAAAVAAVLDEGSGGGSGGADARAQPEDEDKQEVETGAVLVPQVPQTLVQFLLVSGRRRSMAFDPETTVGRVKELVWNTWPNDWQDEHPPAPSYLRVLYLGKILQDDETLAQLKFPSYTPPEPATPTIVHLSIRSFVPREDTSLKKKRRMSRSGSEANQAGTGTSQDEHGGGCCCVIC</sequence>
<reference evidence="3" key="2">
    <citation type="journal article" date="2020" name="Nat. Commun.">
        <title>Large-scale genome sequencing of mycorrhizal fungi provides insights into the early evolution of symbiotic traits.</title>
        <authorList>
            <person name="Miyauchi S."/>
            <person name="Kiss E."/>
            <person name="Kuo A."/>
            <person name="Drula E."/>
            <person name="Kohler A."/>
            <person name="Sanchez-Garcia M."/>
            <person name="Morin E."/>
            <person name="Andreopoulos B."/>
            <person name="Barry K.W."/>
            <person name="Bonito G."/>
            <person name="Buee M."/>
            <person name="Carver A."/>
            <person name="Chen C."/>
            <person name="Cichocki N."/>
            <person name="Clum A."/>
            <person name="Culley D."/>
            <person name="Crous P.W."/>
            <person name="Fauchery L."/>
            <person name="Girlanda M."/>
            <person name="Hayes R.D."/>
            <person name="Keri Z."/>
            <person name="LaButti K."/>
            <person name="Lipzen A."/>
            <person name="Lombard V."/>
            <person name="Magnuson J."/>
            <person name="Maillard F."/>
            <person name="Murat C."/>
            <person name="Nolan M."/>
            <person name="Ohm R.A."/>
            <person name="Pangilinan J."/>
            <person name="Pereira M.F."/>
            <person name="Perotto S."/>
            <person name="Peter M."/>
            <person name="Pfister S."/>
            <person name="Riley R."/>
            <person name="Sitrit Y."/>
            <person name="Stielow J.B."/>
            <person name="Szollosi G."/>
            <person name="Zifcakova L."/>
            <person name="Stursova M."/>
            <person name="Spatafora J.W."/>
            <person name="Tedersoo L."/>
            <person name="Vaario L.M."/>
            <person name="Yamada A."/>
            <person name="Yan M."/>
            <person name="Wang P."/>
            <person name="Xu J."/>
            <person name="Bruns T."/>
            <person name="Baldrian P."/>
            <person name="Vilgalys R."/>
            <person name="Dunand C."/>
            <person name="Henrissat B."/>
            <person name="Grigoriev I.V."/>
            <person name="Hibbett D."/>
            <person name="Nagy L.G."/>
            <person name="Martin F.M."/>
        </authorList>
    </citation>
    <scope>NUCLEOTIDE SEQUENCE</scope>
    <source>
        <strain evidence="3">Prilba</strain>
    </source>
</reference>
<feature type="compositionally biased region" description="Polar residues" evidence="1">
    <location>
        <begin position="203"/>
        <end position="216"/>
    </location>
</feature>
<dbReference type="Gene3D" id="3.10.20.90">
    <property type="entry name" value="Phosphatidylinositol 3-kinase Catalytic Subunit, Chain A, domain 1"/>
    <property type="match status" value="1"/>
</dbReference>
<feature type="region of interest" description="Disordered" evidence="1">
    <location>
        <begin position="61"/>
        <end position="85"/>
    </location>
</feature>
<reference evidence="3" key="1">
    <citation type="submission" date="2019-10" db="EMBL/GenBank/DDBJ databases">
        <authorList>
            <consortium name="DOE Joint Genome Institute"/>
            <person name="Kuo A."/>
            <person name="Miyauchi S."/>
            <person name="Kiss E."/>
            <person name="Drula E."/>
            <person name="Kohler A."/>
            <person name="Sanchez-Garcia M."/>
            <person name="Andreopoulos B."/>
            <person name="Barry K.W."/>
            <person name="Bonito G."/>
            <person name="Buee M."/>
            <person name="Carver A."/>
            <person name="Chen C."/>
            <person name="Cichocki N."/>
            <person name="Clum A."/>
            <person name="Culley D."/>
            <person name="Crous P.W."/>
            <person name="Fauchery L."/>
            <person name="Girlanda M."/>
            <person name="Hayes R."/>
            <person name="Keri Z."/>
            <person name="LaButti K."/>
            <person name="Lipzen A."/>
            <person name="Lombard V."/>
            <person name="Magnuson J."/>
            <person name="Maillard F."/>
            <person name="Morin E."/>
            <person name="Murat C."/>
            <person name="Nolan M."/>
            <person name="Ohm R."/>
            <person name="Pangilinan J."/>
            <person name="Pereira M."/>
            <person name="Perotto S."/>
            <person name="Peter M."/>
            <person name="Riley R."/>
            <person name="Sitrit Y."/>
            <person name="Stielow B."/>
            <person name="Szollosi G."/>
            <person name="Zifcakova L."/>
            <person name="Stursova M."/>
            <person name="Spatafora J.W."/>
            <person name="Tedersoo L."/>
            <person name="Vaario L.-M."/>
            <person name="Yamada A."/>
            <person name="Yan M."/>
            <person name="Wang P."/>
            <person name="Xu J."/>
            <person name="Bruns T."/>
            <person name="Baldrian P."/>
            <person name="Vilgalys R."/>
            <person name="Henrissat B."/>
            <person name="Grigoriev I.V."/>
            <person name="Hibbett D."/>
            <person name="Nagy L.G."/>
            <person name="Martin F.M."/>
        </authorList>
    </citation>
    <scope>NUCLEOTIDE SEQUENCE</scope>
    <source>
        <strain evidence="3">Prilba</strain>
    </source>
</reference>
<name>A0A9P5MW01_9AGAM</name>
<feature type="domain" description="Ubiquitin-like" evidence="2">
    <location>
        <begin position="98"/>
        <end position="166"/>
    </location>
</feature>
<dbReference type="InterPro" id="IPR000626">
    <property type="entry name" value="Ubiquitin-like_dom"/>
</dbReference>
<protein>
    <submittedName>
        <fullName evidence="3">Ubiquitin-related domain-containing protein</fullName>
    </submittedName>
</protein>
<evidence type="ECO:0000313" key="3">
    <source>
        <dbReference type="EMBL" id="KAF8480232.1"/>
    </source>
</evidence>
<evidence type="ECO:0000259" key="2">
    <source>
        <dbReference type="PROSITE" id="PS50053"/>
    </source>
</evidence>
<evidence type="ECO:0000313" key="4">
    <source>
        <dbReference type="Proteomes" id="UP000759537"/>
    </source>
</evidence>
<dbReference type="PROSITE" id="PS50053">
    <property type="entry name" value="UBIQUITIN_2"/>
    <property type="match status" value="1"/>
</dbReference>
<proteinExistence type="predicted"/>
<dbReference type="InterPro" id="IPR040015">
    <property type="entry name" value="UBL3-like"/>
</dbReference>
<dbReference type="InterPro" id="IPR039540">
    <property type="entry name" value="UBL3-like_ubiquitin_dom"/>
</dbReference>
<dbReference type="PANTHER" id="PTHR13169">
    <property type="entry name" value="UBIQUITIN-LIKE PROTEIN 3 HCG-1 PROTEIN"/>
    <property type="match status" value="1"/>
</dbReference>